<dbReference type="Pfam" id="PF20741">
    <property type="entry name" value="GKRP-like_C"/>
    <property type="match status" value="1"/>
</dbReference>
<dbReference type="PROSITE" id="PS01272">
    <property type="entry name" value="GCKR"/>
    <property type="match status" value="1"/>
</dbReference>
<dbReference type="PANTHER" id="PTHR10088:SF4">
    <property type="entry name" value="GLUCOKINASE REGULATORY PROTEIN"/>
    <property type="match status" value="1"/>
</dbReference>
<dbReference type="InterPro" id="IPR005486">
    <property type="entry name" value="Glucokinase_regulatory_CS"/>
</dbReference>
<evidence type="ECO:0000256" key="2">
    <source>
        <dbReference type="ARBA" id="ARBA00023277"/>
    </source>
</evidence>
<evidence type="ECO:0000259" key="3">
    <source>
        <dbReference type="PROSITE" id="PS51464"/>
    </source>
</evidence>
<reference evidence="4" key="1">
    <citation type="submission" date="2018-05" db="EMBL/GenBank/DDBJ databases">
        <authorList>
            <person name="Lanie J.A."/>
            <person name="Ng W.-L."/>
            <person name="Kazmierczak K.M."/>
            <person name="Andrzejewski T.M."/>
            <person name="Davidsen T.M."/>
            <person name="Wayne K.J."/>
            <person name="Tettelin H."/>
            <person name="Glass J.I."/>
            <person name="Rusch D."/>
            <person name="Podicherti R."/>
            <person name="Tsui H.-C.T."/>
            <person name="Winkler M.E."/>
        </authorList>
    </citation>
    <scope>NUCLEOTIDE SEQUENCE</scope>
</reference>
<dbReference type="FunFam" id="3.40.50.10490:FF:000014">
    <property type="entry name" value="N-acetylmuramic acid 6-phosphate etherase"/>
    <property type="match status" value="1"/>
</dbReference>
<dbReference type="NCBIfam" id="NF009222">
    <property type="entry name" value="PRK12570.1"/>
    <property type="match status" value="1"/>
</dbReference>
<dbReference type="Gene3D" id="1.10.8.1080">
    <property type="match status" value="1"/>
</dbReference>
<dbReference type="NCBIfam" id="NF003915">
    <property type="entry name" value="PRK05441.1"/>
    <property type="match status" value="1"/>
</dbReference>
<organism evidence="4">
    <name type="scientific">marine metagenome</name>
    <dbReference type="NCBI Taxonomy" id="408172"/>
    <lineage>
        <taxon>unclassified sequences</taxon>
        <taxon>metagenomes</taxon>
        <taxon>ecological metagenomes</taxon>
    </lineage>
</organism>
<dbReference type="Gene3D" id="3.40.50.10490">
    <property type="entry name" value="Glucose-6-phosphate isomerase like protein, domain 1"/>
    <property type="match status" value="1"/>
</dbReference>
<dbReference type="HAMAP" id="MF_00068">
    <property type="entry name" value="MurQ"/>
    <property type="match status" value="1"/>
</dbReference>
<dbReference type="PANTHER" id="PTHR10088">
    <property type="entry name" value="GLUCOKINASE REGULATORY PROTEIN"/>
    <property type="match status" value="1"/>
</dbReference>
<name>A0A381X2E3_9ZZZZ</name>
<dbReference type="GO" id="GO:0016835">
    <property type="term" value="F:carbon-oxygen lyase activity"/>
    <property type="evidence" value="ECO:0007669"/>
    <property type="project" value="InterPro"/>
</dbReference>
<dbReference type="InterPro" id="IPR040190">
    <property type="entry name" value="MURQ/GCKR"/>
</dbReference>
<dbReference type="InterPro" id="IPR005488">
    <property type="entry name" value="Etherase_MurQ"/>
</dbReference>
<proteinExistence type="inferred from homology"/>
<evidence type="ECO:0000313" key="4">
    <source>
        <dbReference type="EMBL" id="SVA58661.1"/>
    </source>
</evidence>
<dbReference type="AlphaFoldDB" id="A0A381X2E3"/>
<dbReference type="GO" id="GO:0097367">
    <property type="term" value="F:carbohydrate derivative binding"/>
    <property type="evidence" value="ECO:0007669"/>
    <property type="project" value="InterPro"/>
</dbReference>
<dbReference type="EMBL" id="UINC01013602">
    <property type="protein sequence ID" value="SVA58661.1"/>
    <property type="molecule type" value="Genomic_DNA"/>
</dbReference>
<dbReference type="CDD" id="cd05007">
    <property type="entry name" value="SIS_Etherase"/>
    <property type="match status" value="1"/>
</dbReference>
<dbReference type="GO" id="GO:0046348">
    <property type="term" value="P:amino sugar catabolic process"/>
    <property type="evidence" value="ECO:0007669"/>
    <property type="project" value="InterPro"/>
</dbReference>
<dbReference type="GO" id="GO:0016803">
    <property type="term" value="F:ether hydrolase activity"/>
    <property type="evidence" value="ECO:0007669"/>
    <property type="project" value="TreeGrafter"/>
</dbReference>
<accession>A0A381X2E3</accession>
<dbReference type="PROSITE" id="PS51464">
    <property type="entry name" value="SIS"/>
    <property type="match status" value="1"/>
</dbReference>
<feature type="domain" description="SIS" evidence="3">
    <location>
        <begin position="50"/>
        <end position="213"/>
    </location>
</feature>
<keyword evidence="1" id="KW-0456">Lyase</keyword>
<evidence type="ECO:0000256" key="1">
    <source>
        <dbReference type="ARBA" id="ARBA00023239"/>
    </source>
</evidence>
<dbReference type="InterPro" id="IPR001347">
    <property type="entry name" value="SIS_dom"/>
</dbReference>
<dbReference type="GO" id="GO:0009254">
    <property type="term" value="P:peptidoglycan turnover"/>
    <property type="evidence" value="ECO:0007669"/>
    <property type="project" value="TreeGrafter"/>
</dbReference>
<dbReference type="SUPFAM" id="SSF53697">
    <property type="entry name" value="SIS domain"/>
    <property type="match status" value="1"/>
</dbReference>
<dbReference type="Pfam" id="PF22645">
    <property type="entry name" value="GKRP_SIS_N"/>
    <property type="match status" value="1"/>
</dbReference>
<feature type="non-terminal residue" evidence="4">
    <location>
        <position position="272"/>
    </location>
</feature>
<protein>
    <recommendedName>
        <fullName evidence="3">SIS domain-containing protein</fullName>
    </recommendedName>
</protein>
<dbReference type="NCBIfam" id="TIGR00274">
    <property type="entry name" value="N-acetylmuramic acid 6-phosphate etherase"/>
    <property type="match status" value="1"/>
</dbReference>
<gene>
    <name evidence="4" type="ORF">METZ01_LOCUS111515</name>
</gene>
<sequence length="272" mass="29436">MQDKKSNSNFNHLHKMSILEIVQMMNEEDTTVARTVKKSLPKITDAIELIVDQLKNNGRLFYVGAGNSGRIGVMDACECVPTFGTPPELVQSIIAGGQNATNKSHENVEDRTEEGRLALKHVAINKHDVVVGISASGTTPFVLAAIDYAREKDSATIGFSCSVPSPLLENVNVAIGVKVGPEILSGSTRLKAGTAQKMILNMISTAVMVKLGKVYQNMMVDVQTNNNKLLQRACKIVMELGEVNKKEASDLLIKTGNQIKTAILMAKFGLNL</sequence>
<keyword evidence="2" id="KW-0119">Carbohydrate metabolism</keyword>
<dbReference type="InterPro" id="IPR046348">
    <property type="entry name" value="SIS_dom_sf"/>
</dbReference>